<feature type="transmembrane region" description="Helical" evidence="6">
    <location>
        <begin position="129"/>
        <end position="150"/>
    </location>
</feature>
<dbReference type="PANTHER" id="PTHR13414:SF9">
    <property type="entry name" value="PROTON-COUPLED ZINC ANTIPORTER SLC30A9, MITOCHONDRIAL"/>
    <property type="match status" value="1"/>
</dbReference>
<dbReference type="RefSeq" id="WP_170032583.1">
    <property type="nucleotide sequence ID" value="NZ_JABDTL010000001.1"/>
</dbReference>
<dbReference type="AlphaFoldDB" id="A0A841H1H5"/>
<feature type="transmembrane region" description="Helical" evidence="6">
    <location>
        <begin position="206"/>
        <end position="224"/>
    </location>
</feature>
<keyword evidence="5 6" id="KW-0472">Membrane</keyword>
<dbReference type="InterPro" id="IPR040177">
    <property type="entry name" value="SLC30A9"/>
</dbReference>
<comment type="subcellular location">
    <subcellularLocation>
        <location evidence="1">Membrane</location>
        <topology evidence="1">Multi-pass membrane protein</topology>
    </subcellularLocation>
</comment>
<dbReference type="GO" id="GO:0016020">
    <property type="term" value="C:membrane"/>
    <property type="evidence" value="ECO:0007669"/>
    <property type="project" value="UniProtKB-SubCell"/>
</dbReference>
<name>A0A841H1H5_9BACT</name>
<protein>
    <submittedName>
        <fullName evidence="8">Cation diffusion facilitator family transporter</fullName>
    </submittedName>
</protein>
<keyword evidence="4 6" id="KW-1133">Transmembrane helix</keyword>
<dbReference type="EMBL" id="JACHIA010000010">
    <property type="protein sequence ID" value="MBB6071796.1"/>
    <property type="molecule type" value="Genomic_DNA"/>
</dbReference>
<proteinExistence type="predicted"/>
<dbReference type="GO" id="GO:0006829">
    <property type="term" value="P:zinc ion transport"/>
    <property type="evidence" value="ECO:0007669"/>
    <property type="project" value="InterPro"/>
</dbReference>
<dbReference type="InterPro" id="IPR058533">
    <property type="entry name" value="Cation_efflux_TM"/>
</dbReference>
<keyword evidence="2" id="KW-0813">Transport</keyword>
<dbReference type="SUPFAM" id="SSF160240">
    <property type="entry name" value="Cation efflux protein cytoplasmic domain-like"/>
    <property type="match status" value="1"/>
</dbReference>
<reference evidence="8 9" key="1">
    <citation type="submission" date="2020-08" db="EMBL/GenBank/DDBJ databases">
        <title>Genomic Encyclopedia of Type Strains, Phase IV (KMG-IV): sequencing the most valuable type-strain genomes for metagenomic binning, comparative biology and taxonomic classification.</title>
        <authorList>
            <person name="Goeker M."/>
        </authorList>
    </citation>
    <scope>NUCLEOTIDE SEQUENCE [LARGE SCALE GENOMIC DNA]</scope>
    <source>
        <strain evidence="8 9">DSM 29007</strain>
    </source>
</reference>
<evidence type="ECO:0000256" key="3">
    <source>
        <dbReference type="ARBA" id="ARBA00022692"/>
    </source>
</evidence>
<dbReference type="NCBIfam" id="TIGR01297">
    <property type="entry name" value="CDF"/>
    <property type="match status" value="1"/>
</dbReference>
<keyword evidence="3 6" id="KW-0812">Transmembrane</keyword>
<feature type="transmembrane region" description="Helical" evidence="6">
    <location>
        <begin position="171"/>
        <end position="194"/>
    </location>
</feature>
<accession>A0A841H1H5</accession>
<feature type="transmembrane region" description="Helical" evidence="6">
    <location>
        <begin position="89"/>
        <end position="109"/>
    </location>
</feature>
<dbReference type="PANTHER" id="PTHR13414">
    <property type="entry name" value="HUEL-CATION TRANSPORTER"/>
    <property type="match status" value="1"/>
</dbReference>
<gene>
    <name evidence="8" type="ORF">HNQ61_003435</name>
</gene>
<dbReference type="SUPFAM" id="SSF161111">
    <property type="entry name" value="Cation efflux protein transmembrane domain-like"/>
    <property type="match status" value="1"/>
</dbReference>
<evidence type="ECO:0000256" key="1">
    <source>
        <dbReference type="ARBA" id="ARBA00004141"/>
    </source>
</evidence>
<dbReference type="InterPro" id="IPR002524">
    <property type="entry name" value="Cation_efflux"/>
</dbReference>
<evidence type="ECO:0000256" key="5">
    <source>
        <dbReference type="ARBA" id="ARBA00023136"/>
    </source>
</evidence>
<dbReference type="Pfam" id="PF01545">
    <property type="entry name" value="Cation_efflux"/>
    <property type="match status" value="1"/>
</dbReference>
<comment type="caution">
    <text evidence="8">The sequence shown here is derived from an EMBL/GenBank/DDBJ whole genome shotgun (WGS) entry which is preliminary data.</text>
</comment>
<keyword evidence="9" id="KW-1185">Reference proteome</keyword>
<dbReference type="InterPro" id="IPR027469">
    <property type="entry name" value="Cation_efflux_TMD_sf"/>
</dbReference>
<feature type="domain" description="Cation efflux protein transmembrane" evidence="7">
    <location>
        <begin position="24"/>
        <end position="230"/>
    </location>
</feature>
<organism evidence="8 9">
    <name type="scientific">Longimicrobium terrae</name>
    <dbReference type="NCBI Taxonomy" id="1639882"/>
    <lineage>
        <taxon>Bacteria</taxon>
        <taxon>Pseudomonadati</taxon>
        <taxon>Gemmatimonadota</taxon>
        <taxon>Longimicrobiia</taxon>
        <taxon>Longimicrobiales</taxon>
        <taxon>Longimicrobiaceae</taxon>
        <taxon>Longimicrobium</taxon>
    </lineage>
</organism>
<evidence type="ECO:0000256" key="4">
    <source>
        <dbReference type="ARBA" id="ARBA00022989"/>
    </source>
</evidence>
<dbReference type="InterPro" id="IPR036837">
    <property type="entry name" value="Cation_efflux_CTD_sf"/>
</dbReference>
<evidence type="ECO:0000256" key="6">
    <source>
        <dbReference type="SAM" id="Phobius"/>
    </source>
</evidence>
<dbReference type="Gene3D" id="1.20.1510.10">
    <property type="entry name" value="Cation efflux protein transmembrane domain"/>
    <property type="match status" value="1"/>
</dbReference>
<dbReference type="Proteomes" id="UP000582837">
    <property type="component" value="Unassembled WGS sequence"/>
</dbReference>
<sequence>MGQQQEARSAAAAEPPRESNAAIYASIAANVIIAITKFVAAAFTGSSAMVAEGVHSLVDSADGSLLLLGRSRSRRPPDAQYPFGHGRELYFWSLIVAILFFALGGGLSIYEGIRHIMDPEPLRSPGWNYAVLAIAALVDGGSFVVGYRQFRAHAAGRGFMRTVRESKDPALFTVVLEDIADLAGIAMAFLGVFLSHLLELPWLDGAASIGVGLVLATVAVLLLIESKGLLIGERADAEVVERINRAAAETPGAHVGRIRTMQMSPSEVLVTLDVTFQAGLPREEVLHAVQELERRIRGAADSPLHVYLGISALTEGRAEA</sequence>
<evidence type="ECO:0000313" key="8">
    <source>
        <dbReference type="EMBL" id="MBB6071796.1"/>
    </source>
</evidence>
<evidence type="ECO:0000259" key="7">
    <source>
        <dbReference type="Pfam" id="PF01545"/>
    </source>
</evidence>
<evidence type="ECO:0000256" key="2">
    <source>
        <dbReference type="ARBA" id="ARBA00022448"/>
    </source>
</evidence>
<dbReference type="GO" id="GO:0008324">
    <property type="term" value="F:monoatomic cation transmembrane transporter activity"/>
    <property type="evidence" value="ECO:0007669"/>
    <property type="project" value="InterPro"/>
</dbReference>
<evidence type="ECO:0000313" key="9">
    <source>
        <dbReference type="Proteomes" id="UP000582837"/>
    </source>
</evidence>